<sequence length="218" mass="24458">MTDHRQFLIDELSMRESWRLFRIMAEIVDGFDTMSEIKNGVSIFGSARVKPGDAIYTETEELAGKLAREGYSIISGGGPGLMEAANKGAKEAGGVSVGLHIELPMEQDPNPFCTTRVDFRYFFVRKLMFIKYATAYVAMPGGFGTLDELSEALVLIQTQRIKRFPIVLYKSDYWNGLFDWFKGSLIAGGFAKEKDLDLMTICDTPDEVVSFIRQHVVI</sequence>
<evidence type="ECO:0000313" key="4">
    <source>
        <dbReference type="Proteomes" id="UP000580856"/>
    </source>
</evidence>
<dbReference type="Pfam" id="PF03641">
    <property type="entry name" value="Lysine_decarbox"/>
    <property type="match status" value="1"/>
</dbReference>
<dbReference type="GO" id="GO:0009691">
    <property type="term" value="P:cytokinin biosynthetic process"/>
    <property type="evidence" value="ECO:0007669"/>
    <property type="project" value="UniProtKB-UniRule"/>
</dbReference>
<name>A0A846QPJ3_9BACT</name>
<dbReference type="NCBIfam" id="TIGR00730">
    <property type="entry name" value="Rossman fold protein, TIGR00730 family"/>
    <property type="match status" value="1"/>
</dbReference>
<dbReference type="Proteomes" id="UP000580856">
    <property type="component" value="Unassembled WGS sequence"/>
</dbReference>
<dbReference type="EC" id="3.2.2.n1" evidence="2"/>
<dbReference type="InterPro" id="IPR052341">
    <property type="entry name" value="LOG_family_nucleotidases"/>
</dbReference>
<keyword evidence="2" id="KW-0378">Hydrolase</keyword>
<dbReference type="GO" id="GO:0008714">
    <property type="term" value="F:AMP nucleosidase activity"/>
    <property type="evidence" value="ECO:0007669"/>
    <property type="project" value="UniProtKB-EC"/>
</dbReference>
<accession>A0A846QPJ3</accession>
<dbReference type="EMBL" id="JAATJA010000001">
    <property type="protein sequence ID" value="NJB66629.1"/>
    <property type="molecule type" value="Genomic_DNA"/>
</dbReference>
<dbReference type="AlphaFoldDB" id="A0A846QPJ3"/>
<keyword evidence="2" id="KW-0203">Cytokinin biosynthesis</keyword>
<gene>
    <name evidence="3" type="ORF">GGQ74_000269</name>
</gene>
<organism evidence="3 4">
    <name type="scientific">Desulfobaculum xiamenense</name>
    <dbReference type="NCBI Taxonomy" id="995050"/>
    <lineage>
        <taxon>Bacteria</taxon>
        <taxon>Pseudomonadati</taxon>
        <taxon>Thermodesulfobacteriota</taxon>
        <taxon>Desulfovibrionia</taxon>
        <taxon>Desulfovibrionales</taxon>
        <taxon>Desulfovibrionaceae</taxon>
        <taxon>Desulfobaculum</taxon>
    </lineage>
</organism>
<dbReference type="InterPro" id="IPR005269">
    <property type="entry name" value="LOG"/>
</dbReference>
<dbReference type="Gene3D" id="3.40.50.450">
    <property type="match status" value="1"/>
</dbReference>
<evidence type="ECO:0000256" key="1">
    <source>
        <dbReference type="ARBA" id="ARBA00000274"/>
    </source>
</evidence>
<dbReference type="SUPFAM" id="SSF102405">
    <property type="entry name" value="MCP/YpsA-like"/>
    <property type="match status" value="1"/>
</dbReference>
<evidence type="ECO:0000256" key="2">
    <source>
        <dbReference type="RuleBase" id="RU363015"/>
    </source>
</evidence>
<reference evidence="3 4" key="1">
    <citation type="submission" date="2020-03" db="EMBL/GenBank/DDBJ databases">
        <title>Genomic Encyclopedia of Type Strains, Phase IV (KMG-IV): sequencing the most valuable type-strain genomes for metagenomic binning, comparative biology and taxonomic classification.</title>
        <authorList>
            <person name="Goeker M."/>
        </authorList>
    </citation>
    <scope>NUCLEOTIDE SEQUENCE [LARGE SCALE GENOMIC DNA]</scope>
    <source>
        <strain evidence="3 4">DSM 24233</strain>
    </source>
</reference>
<protein>
    <recommendedName>
        <fullName evidence="2">Cytokinin riboside 5'-monophosphate phosphoribohydrolase</fullName>
        <ecNumber evidence="2">3.2.2.n1</ecNumber>
    </recommendedName>
</protein>
<dbReference type="PANTHER" id="PTHR43393">
    <property type="entry name" value="CYTOKININ RIBOSIDE 5'-MONOPHOSPHATE PHOSPHORIBOHYDROLASE"/>
    <property type="match status" value="1"/>
</dbReference>
<dbReference type="PANTHER" id="PTHR43393:SF2">
    <property type="entry name" value="CYTOKININ RIBOSIDE 5'-MONOPHOSPHATE PHOSPHORIBOHYDROLASE"/>
    <property type="match status" value="1"/>
</dbReference>
<evidence type="ECO:0000313" key="3">
    <source>
        <dbReference type="EMBL" id="NJB66629.1"/>
    </source>
</evidence>
<comment type="catalytic activity">
    <reaction evidence="1">
        <text>AMP + H2O = D-ribose 5-phosphate + adenine</text>
        <dbReference type="Rhea" id="RHEA:20129"/>
        <dbReference type="ChEBI" id="CHEBI:15377"/>
        <dbReference type="ChEBI" id="CHEBI:16708"/>
        <dbReference type="ChEBI" id="CHEBI:78346"/>
        <dbReference type="ChEBI" id="CHEBI:456215"/>
        <dbReference type="EC" id="3.2.2.4"/>
    </reaction>
</comment>
<comment type="similarity">
    <text evidence="2">Belongs to the LOG family.</text>
</comment>
<dbReference type="InterPro" id="IPR031100">
    <property type="entry name" value="LOG_fam"/>
</dbReference>
<keyword evidence="4" id="KW-1185">Reference proteome</keyword>
<comment type="caution">
    <text evidence="3">The sequence shown here is derived from an EMBL/GenBank/DDBJ whole genome shotgun (WGS) entry which is preliminary data.</text>
</comment>
<dbReference type="GO" id="GO:0005829">
    <property type="term" value="C:cytosol"/>
    <property type="evidence" value="ECO:0007669"/>
    <property type="project" value="TreeGrafter"/>
</dbReference>
<dbReference type="RefSeq" id="WP_167939751.1">
    <property type="nucleotide sequence ID" value="NZ_JAATJA010000001.1"/>
</dbReference>
<proteinExistence type="inferred from homology"/>